<dbReference type="Gene3D" id="1.10.357.10">
    <property type="entry name" value="Tetracycline Repressor, domain 2"/>
    <property type="match status" value="1"/>
</dbReference>
<comment type="caution">
    <text evidence="6">The sequence shown here is derived from an EMBL/GenBank/DDBJ whole genome shotgun (WGS) entry which is preliminary data.</text>
</comment>
<dbReference type="InterPro" id="IPR036271">
    <property type="entry name" value="Tet_transcr_reg_TetR-rel_C_sf"/>
</dbReference>
<evidence type="ECO:0000256" key="2">
    <source>
        <dbReference type="ARBA" id="ARBA00023125"/>
    </source>
</evidence>
<protein>
    <submittedName>
        <fullName evidence="6">TetR family transcriptional regulator</fullName>
    </submittedName>
</protein>
<gene>
    <name evidence="6" type="ORF">Airi01_067860</name>
</gene>
<dbReference type="PANTHER" id="PTHR30055:SF234">
    <property type="entry name" value="HTH-TYPE TRANSCRIPTIONAL REGULATOR BETI"/>
    <property type="match status" value="1"/>
</dbReference>
<dbReference type="GO" id="GO:0000976">
    <property type="term" value="F:transcription cis-regulatory region binding"/>
    <property type="evidence" value="ECO:0007669"/>
    <property type="project" value="TreeGrafter"/>
</dbReference>
<organism evidence="6 7">
    <name type="scientific">Actinoallomurus iriomotensis</name>
    <dbReference type="NCBI Taxonomy" id="478107"/>
    <lineage>
        <taxon>Bacteria</taxon>
        <taxon>Bacillati</taxon>
        <taxon>Actinomycetota</taxon>
        <taxon>Actinomycetes</taxon>
        <taxon>Streptosporangiales</taxon>
        <taxon>Thermomonosporaceae</taxon>
        <taxon>Actinoallomurus</taxon>
    </lineage>
</organism>
<evidence type="ECO:0000313" key="7">
    <source>
        <dbReference type="Proteomes" id="UP001165135"/>
    </source>
</evidence>
<name>A0A9W6VSW4_9ACTN</name>
<accession>A0A9W6VSW4</accession>
<dbReference type="InterPro" id="IPR009057">
    <property type="entry name" value="Homeodomain-like_sf"/>
</dbReference>
<feature type="domain" description="HTH tetR-type" evidence="5">
    <location>
        <begin position="37"/>
        <end position="98"/>
    </location>
</feature>
<dbReference type="GO" id="GO:0003700">
    <property type="term" value="F:DNA-binding transcription factor activity"/>
    <property type="evidence" value="ECO:0007669"/>
    <property type="project" value="TreeGrafter"/>
</dbReference>
<dbReference type="Proteomes" id="UP001165135">
    <property type="component" value="Unassembled WGS sequence"/>
</dbReference>
<evidence type="ECO:0000256" key="3">
    <source>
        <dbReference type="ARBA" id="ARBA00023163"/>
    </source>
</evidence>
<dbReference type="PROSITE" id="PS50977">
    <property type="entry name" value="HTH_TETR_2"/>
    <property type="match status" value="1"/>
</dbReference>
<evidence type="ECO:0000256" key="4">
    <source>
        <dbReference type="PROSITE-ProRule" id="PRU00335"/>
    </source>
</evidence>
<evidence type="ECO:0000256" key="1">
    <source>
        <dbReference type="ARBA" id="ARBA00023015"/>
    </source>
</evidence>
<feature type="DNA-binding region" description="H-T-H motif" evidence="4">
    <location>
        <begin position="61"/>
        <end position="80"/>
    </location>
</feature>
<dbReference type="Pfam" id="PF00440">
    <property type="entry name" value="TetR_N"/>
    <property type="match status" value="1"/>
</dbReference>
<evidence type="ECO:0000313" key="6">
    <source>
        <dbReference type="EMBL" id="GLY78519.1"/>
    </source>
</evidence>
<dbReference type="SUPFAM" id="SSF48498">
    <property type="entry name" value="Tetracyclin repressor-like, C-terminal domain"/>
    <property type="match status" value="1"/>
</dbReference>
<sequence length="224" mass="24981">MRYDCSDTAVWIQYVSMDSTTPARRGARGRNPRGQGERLREDIISAALRMLDELGDDQALSLRAVAREVGIAATSVYIHFEDRDALVLAALQRFHQDLVQAVDRAESTSTDPVAKLRARIHLLGVWVRRHPGLYKVLHESTLNQRRAMDFKQELTERTTAAVQKCMDAGLAPADDAAMVALDLRAAVHGAVSMRVNQPDLPWPPLEEQLDRFLIKLVAVPSTAF</sequence>
<dbReference type="InterPro" id="IPR050109">
    <property type="entry name" value="HTH-type_TetR-like_transc_reg"/>
</dbReference>
<dbReference type="SUPFAM" id="SSF46689">
    <property type="entry name" value="Homeodomain-like"/>
    <property type="match status" value="1"/>
</dbReference>
<dbReference type="EMBL" id="BSTJ01000009">
    <property type="protein sequence ID" value="GLY78519.1"/>
    <property type="molecule type" value="Genomic_DNA"/>
</dbReference>
<keyword evidence="1" id="KW-0805">Transcription regulation</keyword>
<keyword evidence="2 4" id="KW-0238">DNA-binding</keyword>
<evidence type="ECO:0000259" key="5">
    <source>
        <dbReference type="PROSITE" id="PS50977"/>
    </source>
</evidence>
<reference evidence="6" key="1">
    <citation type="submission" date="2023-03" db="EMBL/GenBank/DDBJ databases">
        <title>Actinoallomurus iriomotensis NBRC 103681.</title>
        <authorList>
            <person name="Ichikawa N."/>
            <person name="Sato H."/>
            <person name="Tonouchi N."/>
        </authorList>
    </citation>
    <scope>NUCLEOTIDE SEQUENCE</scope>
    <source>
        <strain evidence="6">NBRC 103681</strain>
    </source>
</reference>
<dbReference type="PANTHER" id="PTHR30055">
    <property type="entry name" value="HTH-TYPE TRANSCRIPTIONAL REGULATOR RUTR"/>
    <property type="match status" value="1"/>
</dbReference>
<dbReference type="AlphaFoldDB" id="A0A9W6VSW4"/>
<proteinExistence type="predicted"/>
<dbReference type="InterPro" id="IPR025996">
    <property type="entry name" value="MT1864/Rv1816-like_C"/>
</dbReference>
<keyword evidence="3" id="KW-0804">Transcription</keyword>
<dbReference type="InterPro" id="IPR001647">
    <property type="entry name" value="HTH_TetR"/>
</dbReference>
<dbReference type="Pfam" id="PF13305">
    <property type="entry name" value="TetR_C_33"/>
    <property type="match status" value="1"/>
</dbReference>